<name>A0A7R7EKB1_9FIRM</name>
<evidence type="ECO:0000256" key="1">
    <source>
        <dbReference type="SAM" id="Phobius"/>
    </source>
</evidence>
<protein>
    <submittedName>
        <fullName evidence="2">Uncharacterized protein</fullName>
    </submittedName>
</protein>
<evidence type="ECO:0000313" key="3">
    <source>
        <dbReference type="Proteomes" id="UP000595897"/>
    </source>
</evidence>
<accession>A0A7R7EKB1</accession>
<dbReference type="KEGG" id="ahb:bsdtb5_16700"/>
<gene>
    <name evidence="2" type="ORF">bsdtb5_16700</name>
</gene>
<dbReference type="Proteomes" id="UP000595897">
    <property type="component" value="Chromosome"/>
</dbReference>
<evidence type="ECO:0000313" key="2">
    <source>
        <dbReference type="EMBL" id="BCN30375.1"/>
    </source>
</evidence>
<keyword evidence="1" id="KW-0812">Transmembrane</keyword>
<feature type="transmembrane region" description="Helical" evidence="1">
    <location>
        <begin position="12"/>
        <end position="32"/>
    </location>
</feature>
<keyword evidence="3" id="KW-1185">Reference proteome</keyword>
<organism evidence="2 3">
    <name type="scientific">Anaeromicropila herbilytica</name>
    <dbReference type="NCBI Taxonomy" id="2785025"/>
    <lineage>
        <taxon>Bacteria</taxon>
        <taxon>Bacillati</taxon>
        <taxon>Bacillota</taxon>
        <taxon>Clostridia</taxon>
        <taxon>Lachnospirales</taxon>
        <taxon>Lachnospiraceae</taxon>
        <taxon>Anaeromicropila</taxon>
    </lineage>
</organism>
<sequence length="70" mass="8104">MHIKNIFKKIINILFIISWLTVLGIIIVTFLIKDSLTAYNMGDYMSITGTINLICFIIIFIKAKTNNYFN</sequence>
<keyword evidence="1" id="KW-0472">Membrane</keyword>
<dbReference type="AlphaFoldDB" id="A0A7R7EKB1"/>
<keyword evidence="1" id="KW-1133">Transmembrane helix</keyword>
<feature type="transmembrane region" description="Helical" evidence="1">
    <location>
        <begin position="44"/>
        <end position="61"/>
    </location>
</feature>
<dbReference type="EMBL" id="AP024169">
    <property type="protein sequence ID" value="BCN30375.1"/>
    <property type="molecule type" value="Genomic_DNA"/>
</dbReference>
<proteinExistence type="predicted"/>
<reference evidence="2 3" key="1">
    <citation type="submission" date="2020-11" db="EMBL/GenBank/DDBJ databases">
        <title>Draft genome sequencing of a Lachnospiraceae strain isolated from anoxic soil subjected to BSD treatment.</title>
        <authorList>
            <person name="Uek A."/>
            <person name="Tonouchi A."/>
        </authorList>
    </citation>
    <scope>NUCLEOTIDE SEQUENCE [LARGE SCALE GENOMIC DNA]</scope>
    <source>
        <strain evidence="2 3">TB5</strain>
    </source>
</reference>